<name>A0A1L3ZR99_9SPHN</name>
<dbReference type="OrthoDB" id="9805728at2"/>
<evidence type="ECO:0000313" key="3">
    <source>
        <dbReference type="Proteomes" id="UP000182063"/>
    </source>
</evidence>
<dbReference type="Pfam" id="PF12706">
    <property type="entry name" value="Lactamase_B_2"/>
    <property type="match status" value="1"/>
</dbReference>
<dbReference type="SUPFAM" id="SSF56281">
    <property type="entry name" value="Metallo-hydrolase/oxidoreductase"/>
    <property type="match status" value="1"/>
</dbReference>
<dbReference type="AlphaFoldDB" id="A0A1L3ZR99"/>
<feature type="domain" description="Metallo-beta-lactamase" evidence="1">
    <location>
        <begin position="127"/>
        <end position="324"/>
    </location>
</feature>
<dbReference type="PANTHER" id="PTHR15032:SF4">
    <property type="entry name" value="N-ACYL-PHOSPHATIDYLETHANOLAMINE-HYDROLYZING PHOSPHOLIPASE D"/>
    <property type="match status" value="1"/>
</dbReference>
<protein>
    <recommendedName>
        <fullName evidence="1">Metallo-beta-lactamase domain-containing protein</fullName>
    </recommendedName>
</protein>
<sequence length="378" mass="41701">MTTTVPISTQSRLAKRLGGALVALLALLLWLPPALPGFLDNVYYRGPISEHFDGDRFFNPDGQFGTGGSKRPSLGRIVSFMLGRERAVWPEHIPVSPTVPARHIEGPQMVATWVGHATVLVQTQGLNILTDPIWSERASPFTFTGPKRVRAPGVKFDDLPKIDIVLLSHNHYDHMDMPTLKRLWERDRPLIVTGLGNDTLLARNGIPSVVRDWGGRVPVKPGVEVIVERVHHWGSRWMSDRNRALWSGFTVTLPGGNLFFTGDTGWGDGSWVTEAAQRGRPRLALIAVGAFRPRELMSGNHIGPEEAVDVFKALGAESAIGVHWGTFQLSSEAVNEPREVLDEVLKRERIEPRRFQALEPGQSLNVPASTAMPSLLGL</sequence>
<dbReference type="GO" id="GO:0005737">
    <property type="term" value="C:cytoplasm"/>
    <property type="evidence" value="ECO:0007669"/>
    <property type="project" value="TreeGrafter"/>
</dbReference>
<proteinExistence type="predicted"/>
<reference evidence="3" key="1">
    <citation type="submission" date="2016-11" db="EMBL/GenBank/DDBJ databases">
        <title>Complete Genome Sequence of alachlor-degrading Sphingomonas sp. strain JJ-A5.</title>
        <authorList>
            <person name="Lee H."/>
            <person name="Ka J.-O."/>
        </authorList>
    </citation>
    <scope>NUCLEOTIDE SEQUENCE [LARGE SCALE GENOMIC DNA]</scope>
    <source>
        <strain evidence="3">JJ-A5</strain>
    </source>
</reference>
<organism evidence="2 3">
    <name type="scientific">Tardibacter chloracetimidivorans</name>
    <dbReference type="NCBI Taxonomy" id="1921510"/>
    <lineage>
        <taxon>Bacteria</taxon>
        <taxon>Pseudomonadati</taxon>
        <taxon>Pseudomonadota</taxon>
        <taxon>Alphaproteobacteria</taxon>
        <taxon>Sphingomonadales</taxon>
        <taxon>Sphingomonadaceae</taxon>
        <taxon>Tardibacter</taxon>
    </lineage>
</organism>
<dbReference type="RefSeq" id="WP_072595730.1">
    <property type="nucleotide sequence ID" value="NZ_CP018221.1"/>
</dbReference>
<dbReference type="InterPro" id="IPR001279">
    <property type="entry name" value="Metallo-B-lactamas"/>
</dbReference>
<gene>
    <name evidence="2" type="ORF">BSL82_01600</name>
</gene>
<dbReference type="Proteomes" id="UP000182063">
    <property type="component" value="Chromosome"/>
</dbReference>
<dbReference type="STRING" id="1921510.BSL82_01600"/>
<evidence type="ECO:0000259" key="1">
    <source>
        <dbReference type="Pfam" id="PF12706"/>
    </source>
</evidence>
<dbReference type="PANTHER" id="PTHR15032">
    <property type="entry name" value="N-ACYL-PHOSPHATIDYLETHANOLAMINE-HYDROLYZING PHOSPHOLIPASE D"/>
    <property type="match status" value="1"/>
</dbReference>
<accession>A0A1L3ZR99</accession>
<dbReference type="Gene3D" id="3.60.15.10">
    <property type="entry name" value="Ribonuclease Z/Hydroxyacylglutathione hydrolase-like"/>
    <property type="match status" value="1"/>
</dbReference>
<dbReference type="KEGG" id="sphj:BSL82_01600"/>
<dbReference type="InterPro" id="IPR036866">
    <property type="entry name" value="RibonucZ/Hydroxyglut_hydro"/>
</dbReference>
<evidence type="ECO:0000313" key="2">
    <source>
        <dbReference type="EMBL" id="API58154.1"/>
    </source>
</evidence>
<keyword evidence="3" id="KW-1185">Reference proteome</keyword>
<dbReference type="EMBL" id="CP018221">
    <property type="protein sequence ID" value="API58154.1"/>
    <property type="molecule type" value="Genomic_DNA"/>
</dbReference>